<dbReference type="EMBL" id="JBHSAV010000053">
    <property type="protein sequence ID" value="MFC3976959.1"/>
    <property type="molecule type" value="Genomic_DNA"/>
</dbReference>
<proteinExistence type="predicted"/>
<dbReference type="PANTHER" id="PTHR42852">
    <property type="entry name" value="THIOL:DISULFIDE INTERCHANGE PROTEIN DSBE"/>
    <property type="match status" value="1"/>
</dbReference>
<keyword evidence="3" id="KW-1185">Reference proteome</keyword>
<gene>
    <name evidence="2" type="ORF">ACFOUP_11285</name>
</gene>
<dbReference type="InterPro" id="IPR050553">
    <property type="entry name" value="Thioredoxin_ResA/DsbE_sf"/>
</dbReference>
<dbReference type="InterPro" id="IPR036249">
    <property type="entry name" value="Thioredoxin-like_sf"/>
</dbReference>
<dbReference type="PANTHER" id="PTHR42852:SF13">
    <property type="entry name" value="PROTEIN DIPZ"/>
    <property type="match status" value="1"/>
</dbReference>
<feature type="domain" description="Thioredoxin" evidence="1">
    <location>
        <begin position="17"/>
        <end position="168"/>
    </location>
</feature>
<dbReference type="Pfam" id="PF00578">
    <property type="entry name" value="AhpC-TSA"/>
    <property type="match status" value="1"/>
</dbReference>
<evidence type="ECO:0000313" key="3">
    <source>
        <dbReference type="Proteomes" id="UP001595766"/>
    </source>
</evidence>
<evidence type="ECO:0000259" key="1">
    <source>
        <dbReference type="PROSITE" id="PS51352"/>
    </source>
</evidence>
<evidence type="ECO:0000313" key="2">
    <source>
        <dbReference type="EMBL" id="MFC3976959.1"/>
    </source>
</evidence>
<dbReference type="Proteomes" id="UP001595766">
    <property type="component" value="Unassembled WGS sequence"/>
</dbReference>
<dbReference type="InterPro" id="IPR000866">
    <property type="entry name" value="AhpC/TSA"/>
</dbReference>
<dbReference type="Gene3D" id="3.40.30.10">
    <property type="entry name" value="Glutaredoxin"/>
    <property type="match status" value="1"/>
</dbReference>
<protein>
    <submittedName>
        <fullName evidence="2">TlpA family protein disulfide reductase</fullName>
    </submittedName>
</protein>
<dbReference type="InterPro" id="IPR013766">
    <property type="entry name" value="Thioredoxin_domain"/>
</dbReference>
<dbReference type="PROSITE" id="PS51352">
    <property type="entry name" value="THIOREDOXIN_2"/>
    <property type="match status" value="1"/>
</dbReference>
<accession>A0ABV8ELT2</accession>
<dbReference type="CDD" id="cd02966">
    <property type="entry name" value="TlpA_like_family"/>
    <property type="match status" value="1"/>
</dbReference>
<dbReference type="SUPFAM" id="SSF52833">
    <property type="entry name" value="Thioredoxin-like"/>
    <property type="match status" value="1"/>
</dbReference>
<organism evidence="2 3">
    <name type="scientific">Belliella kenyensis</name>
    <dbReference type="NCBI Taxonomy" id="1472724"/>
    <lineage>
        <taxon>Bacteria</taxon>
        <taxon>Pseudomonadati</taxon>
        <taxon>Bacteroidota</taxon>
        <taxon>Cytophagia</taxon>
        <taxon>Cytophagales</taxon>
        <taxon>Cyclobacteriaceae</taxon>
        <taxon>Belliella</taxon>
    </lineage>
</organism>
<dbReference type="RefSeq" id="WP_241291273.1">
    <property type="nucleotide sequence ID" value="NZ_JAKZGR010000002.1"/>
</dbReference>
<sequence length="172" mass="20017">MKIYSILSIQLIFTLFFLNMDSSDDFKDLLNQSVKDNKYILQVKPQEAVVINLWATWCGPCIREVKDLNELVEAYEGRNVRFLAFSKESVDDYKTFRKGRPNFKFKYELSFGDVNTVKLLQQLDKNDGVRVIPMHILIDKEGQVIEVLRGASWTNLQKIKSFLETQSGQIKK</sequence>
<reference evidence="3" key="1">
    <citation type="journal article" date="2019" name="Int. J. Syst. Evol. Microbiol.">
        <title>The Global Catalogue of Microorganisms (GCM) 10K type strain sequencing project: providing services to taxonomists for standard genome sequencing and annotation.</title>
        <authorList>
            <consortium name="The Broad Institute Genomics Platform"/>
            <consortium name="The Broad Institute Genome Sequencing Center for Infectious Disease"/>
            <person name="Wu L."/>
            <person name="Ma J."/>
        </authorList>
    </citation>
    <scope>NUCLEOTIDE SEQUENCE [LARGE SCALE GENOMIC DNA]</scope>
    <source>
        <strain evidence="3">CECT 8551</strain>
    </source>
</reference>
<comment type="caution">
    <text evidence="2">The sequence shown here is derived from an EMBL/GenBank/DDBJ whole genome shotgun (WGS) entry which is preliminary data.</text>
</comment>
<name>A0ABV8ELT2_9BACT</name>